<name>A0AAV4X729_CAEEX</name>
<evidence type="ECO:0000313" key="1">
    <source>
        <dbReference type="EMBL" id="GIY90263.1"/>
    </source>
</evidence>
<sequence length="136" mass="15385">MSQPRFRPEQRPPPKILTTYHPKVHRHHQANLQNCNLNFRPPFSLNPNPNLSPSPGPPCCFLQAIFLCDGPRVTYQWMVGRLVRPSSLVSFPPRFEMYSNNIPVVPPYPPTPEVGSITGNLEISTGLMKVFLSHLS</sequence>
<proteinExistence type="predicted"/>
<dbReference type="Proteomes" id="UP001054945">
    <property type="component" value="Unassembled WGS sequence"/>
</dbReference>
<gene>
    <name evidence="1" type="ORF">CEXT_232471</name>
</gene>
<dbReference type="EMBL" id="BPLR01017308">
    <property type="protein sequence ID" value="GIY90263.1"/>
    <property type="molecule type" value="Genomic_DNA"/>
</dbReference>
<evidence type="ECO:0000313" key="2">
    <source>
        <dbReference type="Proteomes" id="UP001054945"/>
    </source>
</evidence>
<dbReference type="AlphaFoldDB" id="A0AAV4X729"/>
<accession>A0AAV4X729</accession>
<comment type="caution">
    <text evidence="1">The sequence shown here is derived from an EMBL/GenBank/DDBJ whole genome shotgun (WGS) entry which is preliminary data.</text>
</comment>
<reference evidence="1 2" key="1">
    <citation type="submission" date="2021-06" db="EMBL/GenBank/DDBJ databases">
        <title>Caerostris extrusa draft genome.</title>
        <authorList>
            <person name="Kono N."/>
            <person name="Arakawa K."/>
        </authorList>
    </citation>
    <scope>NUCLEOTIDE SEQUENCE [LARGE SCALE GENOMIC DNA]</scope>
</reference>
<organism evidence="1 2">
    <name type="scientific">Caerostris extrusa</name>
    <name type="common">Bark spider</name>
    <name type="synonym">Caerostris bankana</name>
    <dbReference type="NCBI Taxonomy" id="172846"/>
    <lineage>
        <taxon>Eukaryota</taxon>
        <taxon>Metazoa</taxon>
        <taxon>Ecdysozoa</taxon>
        <taxon>Arthropoda</taxon>
        <taxon>Chelicerata</taxon>
        <taxon>Arachnida</taxon>
        <taxon>Araneae</taxon>
        <taxon>Araneomorphae</taxon>
        <taxon>Entelegynae</taxon>
        <taxon>Araneoidea</taxon>
        <taxon>Araneidae</taxon>
        <taxon>Caerostris</taxon>
    </lineage>
</organism>
<protein>
    <submittedName>
        <fullName evidence="1">Uncharacterized protein</fullName>
    </submittedName>
</protein>
<keyword evidence="2" id="KW-1185">Reference proteome</keyword>